<evidence type="ECO:0000313" key="3">
    <source>
        <dbReference type="Proteomes" id="UP000320390"/>
    </source>
</evidence>
<dbReference type="EMBL" id="CP036434">
    <property type="protein sequence ID" value="QDV09316.1"/>
    <property type="molecule type" value="Genomic_DNA"/>
</dbReference>
<reference evidence="2 3" key="1">
    <citation type="submission" date="2019-02" db="EMBL/GenBank/DDBJ databases">
        <title>Deep-cultivation of Planctomycetes and their phenomic and genomic characterization uncovers novel biology.</title>
        <authorList>
            <person name="Wiegand S."/>
            <person name="Jogler M."/>
            <person name="Boedeker C."/>
            <person name="Pinto D."/>
            <person name="Vollmers J."/>
            <person name="Rivas-Marin E."/>
            <person name="Kohn T."/>
            <person name="Peeters S.H."/>
            <person name="Heuer A."/>
            <person name="Rast P."/>
            <person name="Oberbeckmann S."/>
            <person name="Bunk B."/>
            <person name="Jeske O."/>
            <person name="Meyerdierks A."/>
            <person name="Storesund J.E."/>
            <person name="Kallscheuer N."/>
            <person name="Luecker S."/>
            <person name="Lage O.M."/>
            <person name="Pohl T."/>
            <person name="Merkel B.J."/>
            <person name="Hornburger P."/>
            <person name="Mueller R.-W."/>
            <person name="Bruemmer F."/>
            <person name="Labrenz M."/>
            <person name="Spormann A.M."/>
            <person name="Op den Camp H."/>
            <person name="Overmann J."/>
            <person name="Amann R."/>
            <person name="Jetten M.S.M."/>
            <person name="Mascher T."/>
            <person name="Medema M.H."/>
            <person name="Devos D.P."/>
            <person name="Kaster A.-K."/>
            <person name="Ovreas L."/>
            <person name="Rohde M."/>
            <person name="Galperin M.Y."/>
            <person name="Jogler C."/>
        </authorList>
    </citation>
    <scope>NUCLEOTIDE SEQUENCE [LARGE SCALE GENOMIC DNA]</scope>
    <source>
        <strain evidence="2 3">Poly30</strain>
    </source>
</reference>
<dbReference type="AlphaFoldDB" id="A0A518EZ05"/>
<sequence length="71" mass="7741">MASPGHQGKGRDQAPPENVDEVKMVNPDRCGSCSVPLTCEDPPPRRHQISDIPPVDPTTLEVQLHTLLCDN</sequence>
<gene>
    <name evidence="2" type="ORF">Poly30_48740</name>
</gene>
<feature type="region of interest" description="Disordered" evidence="1">
    <location>
        <begin position="1"/>
        <end position="56"/>
    </location>
</feature>
<protein>
    <recommendedName>
        <fullName evidence="4">Transposase IS66 zinc-finger binding domain-containing protein</fullName>
    </recommendedName>
</protein>
<name>A0A518EZ05_9BACT</name>
<proteinExistence type="predicted"/>
<evidence type="ECO:0000256" key="1">
    <source>
        <dbReference type="SAM" id="MobiDB-lite"/>
    </source>
</evidence>
<keyword evidence="3" id="KW-1185">Reference proteome</keyword>
<evidence type="ECO:0008006" key="4">
    <source>
        <dbReference type="Google" id="ProtNLM"/>
    </source>
</evidence>
<accession>A0A518EZ05</accession>
<dbReference type="Proteomes" id="UP000320390">
    <property type="component" value="Chromosome"/>
</dbReference>
<organism evidence="2 3">
    <name type="scientific">Saltatorellus ferox</name>
    <dbReference type="NCBI Taxonomy" id="2528018"/>
    <lineage>
        <taxon>Bacteria</taxon>
        <taxon>Pseudomonadati</taxon>
        <taxon>Planctomycetota</taxon>
        <taxon>Planctomycetia</taxon>
        <taxon>Planctomycetia incertae sedis</taxon>
        <taxon>Saltatorellus</taxon>
    </lineage>
</organism>
<evidence type="ECO:0000313" key="2">
    <source>
        <dbReference type="EMBL" id="QDV09316.1"/>
    </source>
</evidence>